<evidence type="ECO:0000313" key="1">
    <source>
        <dbReference type="EMBL" id="MBW93402.1"/>
    </source>
</evidence>
<dbReference type="EMBL" id="GGEC01012919">
    <property type="protein sequence ID" value="MBW93402.1"/>
    <property type="molecule type" value="Transcribed_RNA"/>
</dbReference>
<sequence length="59" mass="6862">MGPSRPSIFPLLKCPSNRAQNLNERKNRSIKKRNKKLESGNLVLLPNWPLSLTKFKHKH</sequence>
<accession>A0A2P2JIV0</accession>
<dbReference type="AlphaFoldDB" id="A0A2P2JIV0"/>
<proteinExistence type="predicted"/>
<organism evidence="1">
    <name type="scientific">Rhizophora mucronata</name>
    <name type="common">Asiatic mangrove</name>
    <dbReference type="NCBI Taxonomy" id="61149"/>
    <lineage>
        <taxon>Eukaryota</taxon>
        <taxon>Viridiplantae</taxon>
        <taxon>Streptophyta</taxon>
        <taxon>Embryophyta</taxon>
        <taxon>Tracheophyta</taxon>
        <taxon>Spermatophyta</taxon>
        <taxon>Magnoliopsida</taxon>
        <taxon>eudicotyledons</taxon>
        <taxon>Gunneridae</taxon>
        <taxon>Pentapetalae</taxon>
        <taxon>rosids</taxon>
        <taxon>fabids</taxon>
        <taxon>Malpighiales</taxon>
        <taxon>Rhizophoraceae</taxon>
        <taxon>Rhizophora</taxon>
    </lineage>
</organism>
<name>A0A2P2JIV0_RHIMU</name>
<reference evidence="1" key="1">
    <citation type="submission" date="2018-02" db="EMBL/GenBank/DDBJ databases">
        <title>Rhizophora mucronata_Transcriptome.</title>
        <authorList>
            <person name="Meera S.P."/>
            <person name="Sreeshan A."/>
            <person name="Augustine A."/>
        </authorList>
    </citation>
    <scope>NUCLEOTIDE SEQUENCE</scope>
    <source>
        <tissue evidence="1">Leaf</tissue>
    </source>
</reference>
<protein>
    <submittedName>
        <fullName evidence="1">Uncharacterized protein</fullName>
    </submittedName>
</protein>